<dbReference type="Proteomes" id="UP001470230">
    <property type="component" value="Unassembled WGS sequence"/>
</dbReference>
<sequence>MTLSLEARPFPEVSIEAVQEINEMKIKLYSTIGNRPKKAAVEIPVMLERVEPEERLISAGDLQTLETWYNYFQSERSKNCFLKNLLTLLLEVVFVHQMSILQHFS</sequence>
<protein>
    <submittedName>
        <fullName evidence="1">Uncharacterized protein</fullName>
    </submittedName>
</protein>
<gene>
    <name evidence="1" type="ORF">M9Y10_030933</name>
</gene>
<reference evidence="1 2" key="1">
    <citation type="submission" date="2024-04" db="EMBL/GenBank/DDBJ databases">
        <title>Tritrichomonas musculus Genome.</title>
        <authorList>
            <person name="Alves-Ferreira E."/>
            <person name="Grigg M."/>
            <person name="Lorenzi H."/>
            <person name="Galac M."/>
        </authorList>
    </citation>
    <scope>NUCLEOTIDE SEQUENCE [LARGE SCALE GENOMIC DNA]</scope>
    <source>
        <strain evidence="1 2">EAF2021</strain>
    </source>
</reference>
<evidence type="ECO:0000313" key="2">
    <source>
        <dbReference type="Proteomes" id="UP001470230"/>
    </source>
</evidence>
<keyword evidence="2" id="KW-1185">Reference proteome</keyword>
<proteinExistence type="predicted"/>
<dbReference type="EMBL" id="JAPFFF010000047">
    <property type="protein sequence ID" value="KAK8840372.1"/>
    <property type="molecule type" value="Genomic_DNA"/>
</dbReference>
<organism evidence="1 2">
    <name type="scientific">Tritrichomonas musculus</name>
    <dbReference type="NCBI Taxonomy" id="1915356"/>
    <lineage>
        <taxon>Eukaryota</taxon>
        <taxon>Metamonada</taxon>
        <taxon>Parabasalia</taxon>
        <taxon>Tritrichomonadida</taxon>
        <taxon>Tritrichomonadidae</taxon>
        <taxon>Tritrichomonas</taxon>
    </lineage>
</organism>
<accession>A0ABR2H3N6</accession>
<comment type="caution">
    <text evidence="1">The sequence shown here is derived from an EMBL/GenBank/DDBJ whole genome shotgun (WGS) entry which is preliminary data.</text>
</comment>
<evidence type="ECO:0000313" key="1">
    <source>
        <dbReference type="EMBL" id="KAK8840372.1"/>
    </source>
</evidence>
<name>A0ABR2H3N6_9EUKA</name>